<evidence type="ECO:0000313" key="4">
    <source>
        <dbReference type="Proteomes" id="UP000294546"/>
    </source>
</evidence>
<dbReference type="EMBL" id="SMFU01000007">
    <property type="protein sequence ID" value="TCK09132.1"/>
    <property type="molecule type" value="Genomic_DNA"/>
</dbReference>
<evidence type="ECO:0000313" key="3">
    <source>
        <dbReference type="EMBL" id="TCK09132.1"/>
    </source>
</evidence>
<sequence>MDSRTKQPVKAQISKFLIAADWRLSRALHWCFTTICFLGLLALGGVSLTNCYMRIFEYQDAWYDLSLAEWVFFLLAIALTTRLVFIAKRGTARWWHSPVAFLKLMGTFSVIEAVIISFAVAIDYFNANDSSLSAYFTFDELHGDKVLLGLVLISLYMSTPPVPRAKGAANEVEVEKDAEDKETEVEVEEEVEKTKSAQTETEVEAEDVKDAKASNDPWMKDTPYSSTN</sequence>
<organism evidence="3 4">
    <name type="scientific">Marinobacterium mangrovicola</name>
    <dbReference type="NCBI Taxonomy" id="1476959"/>
    <lineage>
        <taxon>Bacteria</taxon>
        <taxon>Pseudomonadati</taxon>
        <taxon>Pseudomonadota</taxon>
        <taxon>Gammaproteobacteria</taxon>
        <taxon>Oceanospirillales</taxon>
        <taxon>Oceanospirillaceae</taxon>
        <taxon>Marinobacterium</taxon>
    </lineage>
</organism>
<feature type="transmembrane region" description="Helical" evidence="2">
    <location>
        <begin position="67"/>
        <end position="87"/>
    </location>
</feature>
<comment type="caution">
    <text evidence="3">The sequence shown here is derived from an EMBL/GenBank/DDBJ whole genome shotgun (WGS) entry which is preliminary data.</text>
</comment>
<keyword evidence="4" id="KW-1185">Reference proteome</keyword>
<feature type="transmembrane region" description="Helical" evidence="2">
    <location>
        <begin position="99"/>
        <end position="122"/>
    </location>
</feature>
<feature type="region of interest" description="Disordered" evidence="1">
    <location>
        <begin position="169"/>
        <end position="228"/>
    </location>
</feature>
<feature type="transmembrane region" description="Helical" evidence="2">
    <location>
        <begin position="27"/>
        <end position="47"/>
    </location>
</feature>
<evidence type="ECO:0000256" key="2">
    <source>
        <dbReference type="SAM" id="Phobius"/>
    </source>
</evidence>
<protein>
    <submittedName>
        <fullName evidence="3">Uncharacterized protein</fullName>
    </submittedName>
</protein>
<feature type="compositionally biased region" description="Acidic residues" evidence="1">
    <location>
        <begin position="180"/>
        <end position="191"/>
    </location>
</feature>
<dbReference type="AlphaFoldDB" id="A0A4R1GXG2"/>
<evidence type="ECO:0000256" key="1">
    <source>
        <dbReference type="SAM" id="MobiDB-lite"/>
    </source>
</evidence>
<gene>
    <name evidence="3" type="ORF">CLV83_1235</name>
</gene>
<dbReference type="RefSeq" id="WP_132288957.1">
    <property type="nucleotide sequence ID" value="NZ_SMFU01000007.1"/>
</dbReference>
<proteinExistence type="predicted"/>
<dbReference type="Proteomes" id="UP000294546">
    <property type="component" value="Unassembled WGS sequence"/>
</dbReference>
<reference evidence="3 4" key="1">
    <citation type="submission" date="2019-03" db="EMBL/GenBank/DDBJ databases">
        <title>Genomic Encyclopedia of Archaeal and Bacterial Type Strains, Phase II (KMG-II): from individual species to whole genera.</title>
        <authorList>
            <person name="Goeker M."/>
        </authorList>
    </citation>
    <scope>NUCLEOTIDE SEQUENCE [LARGE SCALE GENOMIC DNA]</scope>
    <source>
        <strain evidence="3 4">DSM 27697</strain>
    </source>
</reference>
<accession>A0A4R1GXG2</accession>
<keyword evidence="2" id="KW-1133">Transmembrane helix</keyword>
<keyword evidence="2" id="KW-0812">Transmembrane</keyword>
<name>A0A4R1GXG2_9GAMM</name>
<keyword evidence="2" id="KW-0472">Membrane</keyword>